<dbReference type="STRING" id="1052585.GYO_3904"/>
<dbReference type="EMBL" id="CP002905">
    <property type="protein sequence ID" value="AEP88475.1"/>
    <property type="molecule type" value="Genomic_DNA"/>
</dbReference>
<reference evidence="1 2" key="1">
    <citation type="journal article" date="2012" name="J. Bacteriol.">
        <title>Whole-genome sequences of Bacillus subtilis and close relatives.</title>
        <authorList>
            <person name="Earl A.M."/>
            <person name="Eppinger M."/>
            <person name="Fricke W.F."/>
            <person name="Rosovitz M.J."/>
            <person name="Rasko D.A."/>
            <person name="Daugherty S."/>
            <person name="Losick R."/>
            <person name="Kolter R."/>
            <person name="Ravel J."/>
        </authorList>
    </citation>
    <scope>NUCLEOTIDE SEQUENCE [LARGE SCALE GENOMIC DNA]</scope>
    <source>
        <strain evidence="2">DSM 15029 / JCM 12233 / NBRC 101239 / NRRL B-23049 / TU-B-10</strain>
    </source>
</reference>
<gene>
    <name evidence="1" type="ordered locus">GYO_3904</name>
</gene>
<evidence type="ECO:0000313" key="2">
    <source>
        <dbReference type="Proteomes" id="UP000002651"/>
    </source>
</evidence>
<dbReference type="HOGENOM" id="CLU_1559899_0_0_9"/>
<evidence type="ECO:0000313" key="1">
    <source>
        <dbReference type="EMBL" id="AEP88475.1"/>
    </source>
</evidence>
<dbReference type="AlphaFoldDB" id="G4P1E6"/>
<dbReference type="Proteomes" id="UP000002651">
    <property type="component" value="Chromosome"/>
</dbReference>
<dbReference type="RefSeq" id="WP_014115365.1">
    <property type="nucleotide sequence ID" value="NC_016047.1"/>
</dbReference>
<protein>
    <recommendedName>
        <fullName evidence="3">DUF4352 domain-containing protein</fullName>
    </recommendedName>
</protein>
<evidence type="ECO:0008006" key="3">
    <source>
        <dbReference type="Google" id="ProtNLM"/>
    </source>
</evidence>
<name>G4P1E6_BACS4</name>
<sequence length="172" mass="20117">MFKKKKYILLLITLFILFFVYRVYIINKNVPTEFSIEYFHKKEVIKCENINIKILSSKIGDAKNNNITPITIEAEIKNKNDHVTTDGALFIETMLGINNYTSQTNEGNFDMNNLKKMKPHQSTKIKLVYQVNDFALENKSKNLILYLPTKLYNNEAHDKYNQGIRYAKAIKL</sequence>
<dbReference type="KEGG" id="bst:GYO_3904"/>
<accession>G4P1E6</accession>
<proteinExistence type="predicted"/>
<organism evidence="1 2">
    <name type="scientific">Bacillus spizizenii (strain DSM 15029 / JCM 12233 / NBRC 101239 / NRRL B-23049 / TU-B-10)</name>
    <name type="common">Bacillus subtilis subsp. spizizenii</name>
    <dbReference type="NCBI Taxonomy" id="1052585"/>
    <lineage>
        <taxon>Bacteria</taxon>
        <taxon>Bacillati</taxon>
        <taxon>Bacillota</taxon>
        <taxon>Bacilli</taxon>
        <taxon>Bacillales</taxon>
        <taxon>Bacillaceae</taxon>
        <taxon>Bacillus</taxon>
    </lineage>
</organism>
<dbReference type="GeneID" id="11241161"/>
<keyword evidence="2" id="KW-1185">Reference proteome</keyword>